<dbReference type="SUPFAM" id="SSF55347">
    <property type="entry name" value="Glyceraldehyde-3-phosphate dehydrogenase-like, C-terminal domain"/>
    <property type="match status" value="1"/>
</dbReference>
<dbReference type="RefSeq" id="WP_109747810.1">
    <property type="nucleotide sequence ID" value="NZ_CABJAT010000002.1"/>
</dbReference>
<dbReference type="PANTHER" id="PTHR43377:SF1">
    <property type="entry name" value="BILIVERDIN REDUCTASE A"/>
    <property type="match status" value="1"/>
</dbReference>
<dbReference type="AlphaFoldDB" id="A0AB73T0H2"/>
<comment type="caution">
    <text evidence="3">The sequence shown here is derived from an EMBL/GenBank/DDBJ whole genome shotgun (WGS) entry which is preliminary data.</text>
</comment>
<evidence type="ECO:0000313" key="3">
    <source>
        <dbReference type="EMBL" id="PWJ73271.1"/>
    </source>
</evidence>
<name>A0AB73T0H2_9FIRM</name>
<sequence>MNEKINAAVLGCGLMGRTIIENIWDSPFLGEIIGYDVSGEALKATQEKYNICVTDQLDDILKDESIKLVYIAASNDAHVPLAIAAMKAGKAVMTEKPVGLSIPELDKLLAVQKETGAFIQVGLELRYSKLYLKAKEIIDSGRIGKPVSYHYTYSCSPYERESWRVKKANSGSMYHEKLCHYIDLVRWWNGSRVSEFVVTSAPNTIPYFEIEDNVHVSCRFENGAVSHLFFLMTAAPTGNSDMLQMKTDLFDQDKDGHKLNYIITGTKGAIEIDVFQRQLRVYRHAGDPAQTKTAEEITEVYAWDEGRDHEHFHNTQTQNLDILRRAACGEPPYLSLEDAAETMRLCVEFSAAQQGHTWEVIKR</sequence>
<dbReference type="Pfam" id="PF22725">
    <property type="entry name" value="GFO_IDH_MocA_C3"/>
    <property type="match status" value="1"/>
</dbReference>
<dbReference type="InterPro" id="IPR051450">
    <property type="entry name" value="Gfo/Idh/MocA_Oxidoreductases"/>
</dbReference>
<dbReference type="GO" id="GO:0000166">
    <property type="term" value="F:nucleotide binding"/>
    <property type="evidence" value="ECO:0007669"/>
    <property type="project" value="InterPro"/>
</dbReference>
<dbReference type="Proteomes" id="UP000245412">
    <property type="component" value="Unassembled WGS sequence"/>
</dbReference>
<evidence type="ECO:0000259" key="2">
    <source>
        <dbReference type="Pfam" id="PF22725"/>
    </source>
</evidence>
<dbReference type="SUPFAM" id="SSF51735">
    <property type="entry name" value="NAD(P)-binding Rossmann-fold domains"/>
    <property type="match status" value="1"/>
</dbReference>
<evidence type="ECO:0000313" key="4">
    <source>
        <dbReference type="Proteomes" id="UP000245412"/>
    </source>
</evidence>
<gene>
    <name evidence="3" type="ORF">C7383_11357</name>
</gene>
<feature type="domain" description="GFO/IDH/MocA-like oxidoreductase" evidence="2">
    <location>
        <begin position="131"/>
        <end position="271"/>
    </location>
</feature>
<protein>
    <submittedName>
        <fullName evidence="3">Dehydrogenase</fullName>
    </submittedName>
</protein>
<organism evidence="3 4">
    <name type="scientific">Murimonas intestini</name>
    <dbReference type="NCBI Taxonomy" id="1337051"/>
    <lineage>
        <taxon>Bacteria</taxon>
        <taxon>Bacillati</taxon>
        <taxon>Bacillota</taxon>
        <taxon>Clostridia</taxon>
        <taxon>Lachnospirales</taxon>
        <taxon>Lachnospiraceae</taxon>
        <taxon>Murimonas</taxon>
    </lineage>
</organism>
<dbReference type="InterPro" id="IPR055170">
    <property type="entry name" value="GFO_IDH_MocA-like_dom"/>
</dbReference>
<dbReference type="InterPro" id="IPR036291">
    <property type="entry name" value="NAD(P)-bd_dom_sf"/>
</dbReference>
<dbReference type="Gene3D" id="3.30.360.10">
    <property type="entry name" value="Dihydrodipicolinate Reductase, domain 2"/>
    <property type="match status" value="1"/>
</dbReference>
<keyword evidence="4" id="KW-1185">Reference proteome</keyword>
<dbReference type="Gene3D" id="3.40.50.720">
    <property type="entry name" value="NAD(P)-binding Rossmann-like Domain"/>
    <property type="match status" value="1"/>
</dbReference>
<dbReference type="PANTHER" id="PTHR43377">
    <property type="entry name" value="BILIVERDIN REDUCTASE A"/>
    <property type="match status" value="1"/>
</dbReference>
<dbReference type="Pfam" id="PF01408">
    <property type="entry name" value="GFO_IDH_MocA"/>
    <property type="match status" value="1"/>
</dbReference>
<accession>A0AB73T0H2</accession>
<evidence type="ECO:0000259" key="1">
    <source>
        <dbReference type="Pfam" id="PF01408"/>
    </source>
</evidence>
<reference evidence="3 4" key="1">
    <citation type="submission" date="2018-05" db="EMBL/GenBank/DDBJ databases">
        <authorList>
            <person name="Goeker M."/>
            <person name="Huntemann M."/>
            <person name="Clum A."/>
            <person name="Pillay M."/>
            <person name="Palaniappan K."/>
            <person name="Varghese N."/>
            <person name="Mikhailova N."/>
            <person name="Stamatis D."/>
            <person name="Reddy T."/>
            <person name="Daum C."/>
            <person name="Shapiro N."/>
            <person name="Ivanova N."/>
            <person name="Kyrpides N."/>
            <person name="Woyke T."/>
        </authorList>
    </citation>
    <scope>NUCLEOTIDE SEQUENCE [LARGE SCALE GENOMIC DNA]</scope>
    <source>
        <strain evidence="3 4">DSM 26524</strain>
    </source>
</reference>
<proteinExistence type="predicted"/>
<feature type="domain" description="Gfo/Idh/MocA-like oxidoreductase N-terminal" evidence="1">
    <location>
        <begin position="5"/>
        <end position="122"/>
    </location>
</feature>
<dbReference type="InterPro" id="IPR000683">
    <property type="entry name" value="Gfo/Idh/MocA-like_OxRdtase_N"/>
</dbReference>
<dbReference type="EMBL" id="QGGY01000013">
    <property type="protein sequence ID" value="PWJ73271.1"/>
    <property type="molecule type" value="Genomic_DNA"/>
</dbReference>